<comment type="caution">
    <text evidence="2">The sequence shown here is derived from an EMBL/GenBank/DDBJ whole genome shotgun (WGS) entry which is preliminary data.</text>
</comment>
<dbReference type="InterPro" id="IPR019238">
    <property type="entry name" value="AbiEi_2"/>
</dbReference>
<dbReference type="Proteomes" id="UP000488299">
    <property type="component" value="Unassembled WGS sequence"/>
</dbReference>
<evidence type="ECO:0000313" key="2">
    <source>
        <dbReference type="EMBL" id="KAB7725856.1"/>
    </source>
</evidence>
<feature type="domain" description="HTH marR-type" evidence="1">
    <location>
        <begin position="144"/>
        <end position="191"/>
    </location>
</feature>
<dbReference type="GO" id="GO:0003700">
    <property type="term" value="F:DNA-binding transcription factor activity"/>
    <property type="evidence" value="ECO:0007669"/>
    <property type="project" value="InterPro"/>
</dbReference>
<dbReference type="Pfam" id="PF12802">
    <property type="entry name" value="MarR_2"/>
    <property type="match status" value="1"/>
</dbReference>
<evidence type="ECO:0000313" key="3">
    <source>
        <dbReference type="Proteomes" id="UP000488299"/>
    </source>
</evidence>
<protein>
    <recommendedName>
        <fullName evidence="1">HTH marR-type domain-containing protein</fullName>
    </recommendedName>
</protein>
<dbReference type="AlphaFoldDB" id="A0A7J5TRZ5"/>
<keyword evidence="3" id="KW-1185">Reference proteome</keyword>
<gene>
    <name evidence="2" type="ORF">F5984_25550</name>
</gene>
<sequence>MFNKNELFNILNKLGRFADQAVEGLRDATGLKVLWENKATPGLDGFVVIDTGNNTIRLPTQIRQRAIAHHVDELRQLSKPNTLLLAEHIPDSLKQTLRQTQQNYLDGAGNCYIHVGSVLIIVQGRKLAQAPVVAKQPFGKSGLRVLFTLLIHPDGINLSVRELAEQAGVSVGTAQHTIDYLKKSGYVVSVDAKRKKLTKLDKLRDQWVGRYAEALKPSLIVGRFRLPKNLFPADWRQVALQPGTYWSGEPAADALTNDLRPATLTLYTDQSKAGLLNTYKLLPDSDGPVEVNRLFWKPPVGQGDCFTVPPLLAYADLLAIDDPRTTDIARRIYQDHVVNV</sequence>
<organism evidence="2 3">
    <name type="scientific">Rudanella paleaurantiibacter</name>
    <dbReference type="NCBI Taxonomy" id="2614655"/>
    <lineage>
        <taxon>Bacteria</taxon>
        <taxon>Pseudomonadati</taxon>
        <taxon>Bacteroidota</taxon>
        <taxon>Cytophagia</taxon>
        <taxon>Cytophagales</taxon>
        <taxon>Cytophagaceae</taxon>
        <taxon>Rudanella</taxon>
    </lineage>
</organism>
<name>A0A7J5TRZ5_9BACT</name>
<dbReference type="Gene3D" id="1.10.10.10">
    <property type="entry name" value="Winged helix-like DNA-binding domain superfamily/Winged helix DNA-binding domain"/>
    <property type="match status" value="1"/>
</dbReference>
<dbReference type="CDD" id="cd00090">
    <property type="entry name" value="HTH_ARSR"/>
    <property type="match status" value="1"/>
</dbReference>
<dbReference type="InterPro" id="IPR011991">
    <property type="entry name" value="ArsR-like_HTH"/>
</dbReference>
<dbReference type="Pfam" id="PF09952">
    <property type="entry name" value="AbiEi_2"/>
    <property type="match status" value="1"/>
</dbReference>
<dbReference type="EMBL" id="WELI01000019">
    <property type="protein sequence ID" value="KAB7725856.1"/>
    <property type="molecule type" value="Genomic_DNA"/>
</dbReference>
<reference evidence="2 3" key="1">
    <citation type="submission" date="2019-10" db="EMBL/GenBank/DDBJ databases">
        <title>Rudanella paleaurantiibacter sp. nov., isolated from sludge.</title>
        <authorList>
            <person name="Xu S.Q."/>
        </authorList>
    </citation>
    <scope>NUCLEOTIDE SEQUENCE [LARGE SCALE GENOMIC DNA]</scope>
    <source>
        <strain evidence="2 3">HX-22-17</strain>
    </source>
</reference>
<dbReference type="InterPro" id="IPR036388">
    <property type="entry name" value="WH-like_DNA-bd_sf"/>
</dbReference>
<dbReference type="InterPro" id="IPR036390">
    <property type="entry name" value="WH_DNA-bd_sf"/>
</dbReference>
<proteinExistence type="predicted"/>
<dbReference type="InterPro" id="IPR000835">
    <property type="entry name" value="HTH_MarR-typ"/>
</dbReference>
<accession>A0A7J5TRZ5</accession>
<dbReference type="SUPFAM" id="SSF46785">
    <property type="entry name" value="Winged helix' DNA-binding domain"/>
    <property type="match status" value="1"/>
</dbReference>
<evidence type="ECO:0000259" key="1">
    <source>
        <dbReference type="Pfam" id="PF12802"/>
    </source>
</evidence>